<sequence length="35" mass="3917">MDLKKIISQGESETVEFKKSLSESKEIIKTISAFA</sequence>
<reference evidence="1" key="1">
    <citation type="journal article" date="2014" name="Front. Microbiol.">
        <title>High frequency of phylogenetically diverse reductive dehalogenase-homologous genes in deep subseafloor sedimentary metagenomes.</title>
        <authorList>
            <person name="Kawai M."/>
            <person name="Futagami T."/>
            <person name="Toyoda A."/>
            <person name="Takaki Y."/>
            <person name="Nishi S."/>
            <person name="Hori S."/>
            <person name="Arai W."/>
            <person name="Tsubouchi T."/>
            <person name="Morono Y."/>
            <person name="Uchiyama I."/>
            <person name="Ito T."/>
            <person name="Fujiyama A."/>
            <person name="Inagaki F."/>
            <person name="Takami H."/>
        </authorList>
    </citation>
    <scope>NUCLEOTIDE SEQUENCE</scope>
    <source>
        <strain evidence="1">Expedition CK06-06</strain>
    </source>
</reference>
<feature type="non-terminal residue" evidence="1">
    <location>
        <position position="35"/>
    </location>
</feature>
<protein>
    <submittedName>
        <fullName evidence="1">Uncharacterized protein</fullName>
    </submittedName>
</protein>
<organism evidence="1">
    <name type="scientific">marine sediment metagenome</name>
    <dbReference type="NCBI Taxonomy" id="412755"/>
    <lineage>
        <taxon>unclassified sequences</taxon>
        <taxon>metagenomes</taxon>
        <taxon>ecological metagenomes</taxon>
    </lineage>
</organism>
<accession>X1TPU7</accession>
<dbReference type="Gene3D" id="3.30.950.30">
    <property type="entry name" value="Schlafen, AAA domain"/>
    <property type="match status" value="1"/>
</dbReference>
<dbReference type="AlphaFoldDB" id="X1TPU7"/>
<proteinExistence type="predicted"/>
<comment type="caution">
    <text evidence="1">The sequence shown here is derived from an EMBL/GenBank/DDBJ whole genome shotgun (WGS) entry which is preliminary data.</text>
</comment>
<gene>
    <name evidence="1" type="ORF">S12H4_45199</name>
</gene>
<dbReference type="InterPro" id="IPR038461">
    <property type="entry name" value="Schlafen_AlbA_2_dom_sf"/>
</dbReference>
<evidence type="ECO:0000313" key="1">
    <source>
        <dbReference type="EMBL" id="GAJ07284.1"/>
    </source>
</evidence>
<dbReference type="EMBL" id="BARW01027924">
    <property type="protein sequence ID" value="GAJ07284.1"/>
    <property type="molecule type" value="Genomic_DNA"/>
</dbReference>
<name>X1TPU7_9ZZZZ</name>